<feature type="signal peptide" evidence="1">
    <location>
        <begin position="1"/>
        <end position="22"/>
    </location>
</feature>
<evidence type="ECO:0000313" key="2">
    <source>
        <dbReference type="EMBL" id="KYG75591.1"/>
    </source>
</evidence>
<dbReference type="Gene3D" id="2.50.20.10">
    <property type="entry name" value="Lipoprotein localisation LolA/LolB/LppX"/>
    <property type="match status" value="1"/>
</dbReference>
<evidence type="ECO:0000256" key="1">
    <source>
        <dbReference type="SAM" id="SignalP"/>
    </source>
</evidence>
<keyword evidence="1" id="KW-0732">Signal</keyword>
<sequence length="205" mass="22756">MKTLMKSVTLTLLLLIGANLMAQDATSKVQELYNKYSNIPKYRVNVVYEAVNDNMGFKNVQEGILAVDGEKYILKYGPNETWLDDGKTEYIGTKEPDHSQIMYFCSGQNTEAIIDFGEAMTFFGSGHSGSVDGSMLKLKPSSSAAYKEIHVEFSGSDIMSITALDDFGTAHKYTFSNFSTNTSGTSFTINPGEYYEKIDERRGCN</sequence>
<dbReference type="EMBL" id="LRPC01000012">
    <property type="protein sequence ID" value="KYG75591.1"/>
    <property type="molecule type" value="Genomic_DNA"/>
</dbReference>
<evidence type="ECO:0008006" key="4">
    <source>
        <dbReference type="Google" id="ProtNLM"/>
    </source>
</evidence>
<keyword evidence="3" id="KW-1185">Reference proteome</keyword>
<proteinExistence type="predicted"/>
<protein>
    <recommendedName>
        <fullName evidence="4">Cell envelope biogenesis protein LolA</fullName>
    </recommendedName>
</protein>
<dbReference type="STRING" id="333140.AWW68_07070"/>
<accession>A0A150XA44</accession>
<dbReference type="AlphaFoldDB" id="A0A150XA44"/>
<name>A0A150XA44_9BACT</name>
<gene>
    <name evidence="2" type="ORF">AWW68_07070</name>
</gene>
<feature type="chain" id="PRO_5007574352" description="Cell envelope biogenesis protein LolA" evidence="1">
    <location>
        <begin position="23"/>
        <end position="205"/>
    </location>
</feature>
<dbReference type="Proteomes" id="UP000075606">
    <property type="component" value="Unassembled WGS sequence"/>
</dbReference>
<dbReference type="RefSeq" id="WP_068219114.1">
    <property type="nucleotide sequence ID" value="NZ_CP139724.1"/>
</dbReference>
<evidence type="ECO:0000313" key="3">
    <source>
        <dbReference type="Proteomes" id="UP000075606"/>
    </source>
</evidence>
<comment type="caution">
    <text evidence="2">The sequence shown here is derived from an EMBL/GenBank/DDBJ whole genome shotgun (WGS) entry which is preliminary data.</text>
</comment>
<organism evidence="2 3">
    <name type="scientific">Roseivirga spongicola</name>
    <dbReference type="NCBI Taxonomy" id="333140"/>
    <lineage>
        <taxon>Bacteria</taxon>
        <taxon>Pseudomonadati</taxon>
        <taxon>Bacteroidota</taxon>
        <taxon>Cytophagia</taxon>
        <taxon>Cytophagales</taxon>
        <taxon>Roseivirgaceae</taxon>
        <taxon>Roseivirga</taxon>
    </lineage>
</organism>
<dbReference type="OrthoDB" id="979503at2"/>
<reference evidence="2 3" key="1">
    <citation type="submission" date="2016-01" db="EMBL/GenBank/DDBJ databases">
        <title>Genome sequencing of Roseivirga spongicola UST030701-084.</title>
        <authorList>
            <person name="Selvaratnam C."/>
            <person name="Thevarajoo S."/>
            <person name="Goh K.M."/>
            <person name="Ee R."/>
            <person name="Chan K.-G."/>
            <person name="Chong C.S."/>
        </authorList>
    </citation>
    <scope>NUCLEOTIDE SEQUENCE [LARGE SCALE GENOMIC DNA]</scope>
    <source>
        <strain evidence="2 3">UST030701-084</strain>
    </source>
</reference>